<comment type="pathway">
    <text evidence="3">Protein modification; protein ubiquitination.</text>
</comment>
<evidence type="ECO:0000313" key="8">
    <source>
        <dbReference type="Proteomes" id="UP000240830"/>
    </source>
</evidence>
<dbReference type="Pfam" id="PF03931">
    <property type="entry name" value="Skp1_POZ"/>
    <property type="match status" value="1"/>
</dbReference>
<dbReference type="PANTHER" id="PTHR11165">
    <property type="entry name" value="SKP1"/>
    <property type="match status" value="1"/>
</dbReference>
<dbReference type="AlphaFoldDB" id="A0A2H9THJ0"/>
<feature type="region of interest" description="Disordered" evidence="4">
    <location>
        <begin position="62"/>
        <end position="95"/>
    </location>
</feature>
<dbReference type="PIRSF" id="PIRSF028729">
    <property type="entry name" value="E3_ubiquit_lig_SCF_Skp"/>
    <property type="match status" value="1"/>
</dbReference>
<dbReference type="InterPro" id="IPR016072">
    <property type="entry name" value="Skp1_comp_dimer"/>
</dbReference>
<dbReference type="InterPro" id="IPR011333">
    <property type="entry name" value="SKP1/BTB/POZ_sf"/>
</dbReference>
<dbReference type="SUPFAM" id="SSF54695">
    <property type="entry name" value="POZ domain"/>
    <property type="match status" value="1"/>
</dbReference>
<feature type="compositionally biased region" description="Acidic residues" evidence="4">
    <location>
        <begin position="79"/>
        <end position="91"/>
    </location>
</feature>
<keyword evidence="7" id="KW-0808">Transferase</keyword>
<dbReference type="OrthoDB" id="2342932at2759"/>
<dbReference type="Pfam" id="PF01466">
    <property type="entry name" value="Skp1"/>
    <property type="match status" value="1"/>
</dbReference>
<accession>A0A2H9THJ0</accession>
<dbReference type="GO" id="GO:0016567">
    <property type="term" value="P:protein ubiquitination"/>
    <property type="evidence" value="ECO:0007669"/>
    <property type="project" value="UniProtKB-UniPathway"/>
</dbReference>
<evidence type="ECO:0000256" key="4">
    <source>
        <dbReference type="SAM" id="MobiDB-lite"/>
    </source>
</evidence>
<comment type="caution">
    <text evidence="7">The sequence shown here is derived from an EMBL/GenBank/DDBJ whole genome shotgun (WGS) entry which is preliminary data.</text>
</comment>
<evidence type="ECO:0000256" key="2">
    <source>
        <dbReference type="ARBA" id="ARBA00022786"/>
    </source>
</evidence>
<feature type="domain" description="SKP1 component dimerisation" evidence="5">
    <location>
        <begin position="146"/>
        <end position="191"/>
    </location>
</feature>
<evidence type="ECO:0000256" key="1">
    <source>
        <dbReference type="ARBA" id="ARBA00009993"/>
    </source>
</evidence>
<dbReference type="SUPFAM" id="SSF81382">
    <property type="entry name" value="Skp1 dimerisation domain-like"/>
    <property type="match status" value="1"/>
</dbReference>
<evidence type="ECO:0000259" key="5">
    <source>
        <dbReference type="Pfam" id="PF01466"/>
    </source>
</evidence>
<dbReference type="InterPro" id="IPR036296">
    <property type="entry name" value="SKP1-like_dim_sf"/>
</dbReference>
<comment type="similarity">
    <text evidence="1 3">Belongs to the SKP1 family.</text>
</comment>
<dbReference type="EMBL" id="MTSL01000184">
    <property type="protein sequence ID" value="PJF17224.1"/>
    <property type="molecule type" value="Genomic_DNA"/>
</dbReference>
<sequence length="193" mass="21611">MTDSAKITLVTEDGQRVLLERKSAQQIGILKTMMNSPNNIFPVPAVKSTILTKVIEFLDQHADDPVPLPSKQPIASRDGDDDDDEGDDDADVSTLTLDSSVSSDDEYIYEDYLASVTPWDQRFLDVDLPTLIELTKAANYLNVPVLLDLCCRTIARQMTGLKAEELRKKFNLPNDFTPEEEAKMAAEFAWIEE</sequence>
<name>A0A2H9THJ0_9FUNG</name>
<keyword evidence="8" id="KW-1185">Reference proteome</keyword>
<dbReference type="InterPro" id="IPR001232">
    <property type="entry name" value="SKP1-like"/>
</dbReference>
<dbReference type="Gene3D" id="3.30.710.10">
    <property type="entry name" value="Potassium Channel Kv1.1, Chain A"/>
    <property type="match status" value="1"/>
</dbReference>
<comment type="subunit">
    <text evidence="3">Component of the SCF (SKP1-CUL1-F-box protein) E3 ubiquitin ligase complexes.</text>
</comment>
<dbReference type="Proteomes" id="UP000240830">
    <property type="component" value="Unassembled WGS sequence"/>
</dbReference>
<protein>
    <recommendedName>
        <fullName evidence="3">E3 ubiquitin ligase complex SCF subunit</fullName>
    </recommendedName>
</protein>
<comment type="function">
    <text evidence="3">Essential component of the SCF (SKP1-CUL1-F-box protein) E3 ubiquitin ligase complexes, which mediate the ubiquitination and subsequent proteasomal degradation of target proteins.</text>
</comment>
<keyword evidence="2 3" id="KW-0833">Ubl conjugation pathway</keyword>
<gene>
    <name evidence="7" type="ORF">PSACC_02966</name>
</gene>
<keyword evidence="7" id="KW-0418">Kinase</keyword>
<dbReference type="STRING" id="1246581.A0A2H9THJ0"/>
<evidence type="ECO:0000313" key="7">
    <source>
        <dbReference type="EMBL" id="PJF17224.1"/>
    </source>
</evidence>
<dbReference type="GO" id="GO:0016301">
    <property type="term" value="F:kinase activity"/>
    <property type="evidence" value="ECO:0007669"/>
    <property type="project" value="UniProtKB-KW"/>
</dbReference>
<organism evidence="7 8">
    <name type="scientific">Paramicrosporidium saccamoebae</name>
    <dbReference type="NCBI Taxonomy" id="1246581"/>
    <lineage>
        <taxon>Eukaryota</taxon>
        <taxon>Fungi</taxon>
        <taxon>Fungi incertae sedis</taxon>
        <taxon>Cryptomycota</taxon>
        <taxon>Cryptomycota incertae sedis</taxon>
        <taxon>Paramicrosporidium</taxon>
    </lineage>
</organism>
<evidence type="ECO:0000259" key="6">
    <source>
        <dbReference type="Pfam" id="PF03931"/>
    </source>
</evidence>
<dbReference type="InterPro" id="IPR016073">
    <property type="entry name" value="Skp1_comp_POZ"/>
</dbReference>
<proteinExistence type="inferred from homology"/>
<evidence type="ECO:0000256" key="3">
    <source>
        <dbReference type="PIRNR" id="PIRNR028729"/>
    </source>
</evidence>
<dbReference type="UniPathway" id="UPA00143"/>
<dbReference type="SMART" id="SM00512">
    <property type="entry name" value="Skp1"/>
    <property type="match status" value="1"/>
</dbReference>
<dbReference type="InterPro" id="IPR016897">
    <property type="entry name" value="SKP1"/>
</dbReference>
<reference evidence="7 8" key="1">
    <citation type="submission" date="2016-10" db="EMBL/GenBank/DDBJ databases">
        <title>The genome of Paramicrosporidium saccamoebae is the missing link in understanding Cryptomycota and Microsporidia evolution.</title>
        <authorList>
            <person name="Quandt C.A."/>
            <person name="Beaudet D."/>
            <person name="Corsaro D."/>
            <person name="Michel R."/>
            <person name="Corradi N."/>
            <person name="James T."/>
        </authorList>
    </citation>
    <scope>NUCLEOTIDE SEQUENCE [LARGE SCALE GENOMIC DNA]</scope>
    <source>
        <strain evidence="7 8">KSL3</strain>
    </source>
</reference>
<dbReference type="GO" id="GO:0006511">
    <property type="term" value="P:ubiquitin-dependent protein catabolic process"/>
    <property type="evidence" value="ECO:0007669"/>
    <property type="project" value="InterPro"/>
</dbReference>
<feature type="domain" description="SKP1 component POZ" evidence="6">
    <location>
        <begin position="6"/>
        <end position="62"/>
    </location>
</feature>